<proteinExistence type="predicted"/>
<dbReference type="InterPro" id="IPR050726">
    <property type="entry name" value="mGluR"/>
</dbReference>
<protein>
    <submittedName>
        <fullName evidence="2">Uncharacterized protein</fullName>
    </submittedName>
</protein>
<gene>
    <name evidence="2" type="ORF">ACAOBT_LOCUS10283</name>
</gene>
<dbReference type="SUPFAM" id="SSF53822">
    <property type="entry name" value="Periplasmic binding protein-like I"/>
    <property type="match status" value="1"/>
</dbReference>
<accession>A0A9P0P8D2</accession>
<dbReference type="AlphaFoldDB" id="A0A9P0P8D2"/>
<comment type="caution">
    <text evidence="2">The sequence shown here is derived from an EMBL/GenBank/DDBJ whole genome shotgun (WGS) entry which is preliminary data.</text>
</comment>
<evidence type="ECO:0000313" key="3">
    <source>
        <dbReference type="Proteomes" id="UP001152888"/>
    </source>
</evidence>
<keyword evidence="3" id="KW-1185">Reference proteome</keyword>
<organism evidence="2 3">
    <name type="scientific">Acanthoscelides obtectus</name>
    <name type="common">Bean weevil</name>
    <name type="synonym">Bruchus obtectus</name>
    <dbReference type="NCBI Taxonomy" id="200917"/>
    <lineage>
        <taxon>Eukaryota</taxon>
        <taxon>Metazoa</taxon>
        <taxon>Ecdysozoa</taxon>
        <taxon>Arthropoda</taxon>
        <taxon>Hexapoda</taxon>
        <taxon>Insecta</taxon>
        <taxon>Pterygota</taxon>
        <taxon>Neoptera</taxon>
        <taxon>Endopterygota</taxon>
        <taxon>Coleoptera</taxon>
        <taxon>Polyphaga</taxon>
        <taxon>Cucujiformia</taxon>
        <taxon>Chrysomeloidea</taxon>
        <taxon>Chrysomelidae</taxon>
        <taxon>Bruchinae</taxon>
        <taxon>Bruchini</taxon>
        <taxon>Acanthoscelides</taxon>
    </lineage>
</organism>
<keyword evidence="1" id="KW-0325">Glycoprotein</keyword>
<reference evidence="2" key="1">
    <citation type="submission" date="2022-03" db="EMBL/GenBank/DDBJ databases">
        <authorList>
            <person name="Sayadi A."/>
        </authorList>
    </citation>
    <scope>NUCLEOTIDE SEQUENCE</scope>
</reference>
<dbReference type="InterPro" id="IPR028082">
    <property type="entry name" value="Peripla_BP_I"/>
</dbReference>
<sequence length="104" mass="11962">MVRTRCDQRACTSAQINTEQSYLFNVSFEYEKELISFDENGDPPGRYDIMNFQRLTNGSFDYVQVGGWNNHTLTLNEKIMQFGPNGRTVKSVCSEDCPMGKYKV</sequence>
<dbReference type="PANTHER" id="PTHR24060">
    <property type="entry name" value="METABOTROPIC GLUTAMATE RECEPTOR"/>
    <property type="match status" value="1"/>
</dbReference>
<dbReference type="Gene3D" id="3.40.50.2300">
    <property type="match status" value="2"/>
</dbReference>
<evidence type="ECO:0000256" key="1">
    <source>
        <dbReference type="ARBA" id="ARBA00023180"/>
    </source>
</evidence>
<dbReference type="OrthoDB" id="425344at2759"/>
<evidence type="ECO:0000313" key="2">
    <source>
        <dbReference type="EMBL" id="CAH1972947.1"/>
    </source>
</evidence>
<dbReference type="Proteomes" id="UP001152888">
    <property type="component" value="Unassembled WGS sequence"/>
</dbReference>
<name>A0A9P0P8D2_ACAOB</name>
<dbReference type="EMBL" id="CAKOFQ010006803">
    <property type="protein sequence ID" value="CAH1972947.1"/>
    <property type="molecule type" value="Genomic_DNA"/>
</dbReference>